<proteinExistence type="predicted"/>
<protein>
    <submittedName>
        <fullName evidence="1">Uncharacterized protein</fullName>
    </submittedName>
</protein>
<name>A0ABD2UUJ3_9SOLN</name>
<accession>A0ABD2UUJ3</accession>
<evidence type="ECO:0000313" key="2">
    <source>
        <dbReference type="Proteomes" id="UP001627284"/>
    </source>
</evidence>
<sequence>SLESTTQRCGEVLWGSRINYVINLTDLLSSPVQCNGCHEVQKCRCYINMCDLERNDMSTSDSQLMWMLWCIDEPKELLPNRSCDHSTQPFILRPYRVVITQLNLLPLALHLIEKNSIDLLPSAPIGVVITQLNLLP</sequence>
<dbReference type="Proteomes" id="UP001627284">
    <property type="component" value="Unassembled WGS sequence"/>
</dbReference>
<reference evidence="1 2" key="1">
    <citation type="submission" date="2024-05" db="EMBL/GenBank/DDBJ databases">
        <title>De novo assembly of an allotetraploid wild potato.</title>
        <authorList>
            <person name="Hosaka A.J."/>
        </authorList>
    </citation>
    <scope>NUCLEOTIDE SEQUENCE [LARGE SCALE GENOMIC DNA]</scope>
    <source>
        <tissue evidence="1">Young leaves</tissue>
    </source>
</reference>
<organism evidence="1 2">
    <name type="scientific">Solanum stoloniferum</name>
    <dbReference type="NCBI Taxonomy" id="62892"/>
    <lineage>
        <taxon>Eukaryota</taxon>
        <taxon>Viridiplantae</taxon>
        <taxon>Streptophyta</taxon>
        <taxon>Embryophyta</taxon>
        <taxon>Tracheophyta</taxon>
        <taxon>Spermatophyta</taxon>
        <taxon>Magnoliopsida</taxon>
        <taxon>eudicotyledons</taxon>
        <taxon>Gunneridae</taxon>
        <taxon>Pentapetalae</taxon>
        <taxon>asterids</taxon>
        <taxon>lamiids</taxon>
        <taxon>Solanales</taxon>
        <taxon>Solanaceae</taxon>
        <taxon>Solanoideae</taxon>
        <taxon>Solaneae</taxon>
        <taxon>Solanum</taxon>
    </lineage>
</organism>
<gene>
    <name evidence="1" type="ORF">AABB24_007975</name>
</gene>
<keyword evidence="2" id="KW-1185">Reference proteome</keyword>
<feature type="non-terminal residue" evidence="1">
    <location>
        <position position="1"/>
    </location>
</feature>
<comment type="caution">
    <text evidence="1">The sequence shown here is derived from an EMBL/GenBank/DDBJ whole genome shotgun (WGS) entry which is preliminary data.</text>
</comment>
<dbReference type="EMBL" id="JBJKTR010000004">
    <property type="protein sequence ID" value="KAL3371201.1"/>
    <property type="molecule type" value="Genomic_DNA"/>
</dbReference>
<evidence type="ECO:0000313" key="1">
    <source>
        <dbReference type="EMBL" id="KAL3371201.1"/>
    </source>
</evidence>
<dbReference type="AlphaFoldDB" id="A0ABD2UUJ3"/>